<dbReference type="Gene3D" id="3.30.530.20">
    <property type="match status" value="1"/>
</dbReference>
<evidence type="ECO:0000313" key="2">
    <source>
        <dbReference type="Proteomes" id="UP001596074"/>
    </source>
</evidence>
<accession>A0ABW0ZUB8</accession>
<proteinExistence type="predicted"/>
<name>A0ABW0ZUB8_9ACTN</name>
<reference evidence="2" key="1">
    <citation type="journal article" date="2019" name="Int. J. Syst. Evol. Microbiol.">
        <title>The Global Catalogue of Microorganisms (GCM) 10K type strain sequencing project: providing services to taxonomists for standard genome sequencing and annotation.</title>
        <authorList>
            <consortium name="The Broad Institute Genomics Platform"/>
            <consortium name="The Broad Institute Genome Sequencing Center for Infectious Disease"/>
            <person name="Wu L."/>
            <person name="Ma J."/>
        </authorList>
    </citation>
    <scope>NUCLEOTIDE SEQUENCE [LARGE SCALE GENOMIC DNA]</scope>
    <source>
        <strain evidence="2">KCTC 42087</strain>
    </source>
</reference>
<sequence>MSGVEPAHSHRQEGRKMSDKFRIEHEGPLPAVPEQVWLAVTRDSEAWLMPSEPMKDTAIVWDPPYRCVAREQSGDWFHQIEFQIEARDGGSYIRYVHSGVFEDDWDTQYDGARKHTGFYMHTLAEYLKHFQGRPYRHVEVHAPPTSATAAGLQPVRTALGIHDTTEPGGTLVAALPTIGEVEAVLDFHNEYFIGLRTSDALYRFFGRNFFGAPVVLGAYQYGAQDVALETVADEWTGWLADVFGGAA</sequence>
<comment type="caution">
    <text evidence="1">The sequence shown here is derived from an EMBL/GenBank/DDBJ whole genome shotgun (WGS) entry which is preliminary data.</text>
</comment>
<evidence type="ECO:0008006" key="3">
    <source>
        <dbReference type="Google" id="ProtNLM"/>
    </source>
</evidence>
<organism evidence="1 2">
    <name type="scientific">Actinomadura rugatobispora</name>
    <dbReference type="NCBI Taxonomy" id="1994"/>
    <lineage>
        <taxon>Bacteria</taxon>
        <taxon>Bacillati</taxon>
        <taxon>Actinomycetota</taxon>
        <taxon>Actinomycetes</taxon>
        <taxon>Streptosporangiales</taxon>
        <taxon>Thermomonosporaceae</taxon>
        <taxon>Actinomadura</taxon>
    </lineage>
</organism>
<dbReference type="Proteomes" id="UP001596074">
    <property type="component" value="Unassembled WGS sequence"/>
</dbReference>
<protein>
    <recommendedName>
        <fullName evidence="3">SRPBCC domain-containing protein</fullName>
    </recommendedName>
</protein>
<dbReference type="InterPro" id="IPR023393">
    <property type="entry name" value="START-like_dom_sf"/>
</dbReference>
<dbReference type="SUPFAM" id="SSF55961">
    <property type="entry name" value="Bet v1-like"/>
    <property type="match status" value="1"/>
</dbReference>
<keyword evidence="2" id="KW-1185">Reference proteome</keyword>
<dbReference type="RefSeq" id="WP_378281222.1">
    <property type="nucleotide sequence ID" value="NZ_JBHSON010000009.1"/>
</dbReference>
<dbReference type="EMBL" id="JBHSON010000009">
    <property type="protein sequence ID" value="MFC5745596.1"/>
    <property type="molecule type" value="Genomic_DNA"/>
</dbReference>
<gene>
    <name evidence="1" type="ORF">ACFPZN_08260</name>
</gene>
<evidence type="ECO:0000313" key="1">
    <source>
        <dbReference type="EMBL" id="MFC5745596.1"/>
    </source>
</evidence>